<evidence type="ECO:0000313" key="1">
    <source>
        <dbReference type="EMBL" id="MST80668.1"/>
    </source>
</evidence>
<dbReference type="Proteomes" id="UP000452141">
    <property type="component" value="Unassembled WGS sequence"/>
</dbReference>
<protein>
    <submittedName>
        <fullName evidence="1">IS66 family insertion sequence element accessory protein TnpB</fullName>
    </submittedName>
</protein>
<dbReference type="PANTHER" id="PTHR36455">
    <property type="match status" value="1"/>
</dbReference>
<dbReference type="NCBIfam" id="NF033819">
    <property type="entry name" value="IS66_TnpB"/>
    <property type="match status" value="1"/>
</dbReference>
<reference evidence="1 2" key="1">
    <citation type="submission" date="2019-08" db="EMBL/GenBank/DDBJ databases">
        <title>In-depth cultivation of the pig gut microbiome towards novel bacterial diversity and tailored functional studies.</title>
        <authorList>
            <person name="Wylensek D."/>
            <person name="Hitch T.C.A."/>
            <person name="Clavel T."/>
        </authorList>
    </citation>
    <scope>NUCLEOTIDE SEQUENCE [LARGE SCALE GENOMIC DNA]</scope>
    <source>
        <strain evidence="1 2">WCA-470BD-2E</strain>
    </source>
</reference>
<name>A0A844FQM5_9LACO</name>
<proteinExistence type="predicted"/>
<gene>
    <name evidence="1" type="primary">tnpB</name>
    <name evidence="1" type="ORF">FYJ61_09610</name>
</gene>
<dbReference type="EMBL" id="VUMW01000054">
    <property type="protein sequence ID" value="MST80668.1"/>
    <property type="molecule type" value="Genomic_DNA"/>
</dbReference>
<evidence type="ECO:0000313" key="2">
    <source>
        <dbReference type="Proteomes" id="UP000452141"/>
    </source>
</evidence>
<dbReference type="PANTHER" id="PTHR36455:SF1">
    <property type="entry name" value="BLR8292 PROTEIN"/>
    <property type="match status" value="1"/>
</dbReference>
<sequence length="116" mass="13694">MMINLAELGRVFIVCGKTDMRRGIDSLAYIVKKNFDLDPFSGCIFLFCGGRKDRFKALYWDGQGFWLFYKRFENGKLAWPNNEDEVRELSDEQVMRLMQGFTIDPQINIARAREFY</sequence>
<dbReference type="AlphaFoldDB" id="A0A844FQM5"/>
<comment type="caution">
    <text evidence="1">The sequence shown here is derived from an EMBL/GenBank/DDBJ whole genome shotgun (WGS) entry which is preliminary data.</text>
</comment>
<dbReference type="InterPro" id="IPR008878">
    <property type="entry name" value="Transposase_IS66_Orf2"/>
</dbReference>
<organism evidence="1 2">
    <name type="scientific">Lactobacillus equicursoris</name>
    <dbReference type="NCBI Taxonomy" id="420645"/>
    <lineage>
        <taxon>Bacteria</taxon>
        <taxon>Bacillati</taxon>
        <taxon>Bacillota</taxon>
        <taxon>Bacilli</taxon>
        <taxon>Lactobacillales</taxon>
        <taxon>Lactobacillaceae</taxon>
        <taxon>Lactobacillus</taxon>
    </lineage>
</organism>
<dbReference type="Pfam" id="PF05717">
    <property type="entry name" value="TnpB_IS66"/>
    <property type="match status" value="1"/>
</dbReference>
<accession>A0A844FQM5</accession>